<reference evidence="3 4" key="1">
    <citation type="journal article" date="2011" name="Proc. Natl. Acad. Sci. U.S.A.">
        <title>Genetic diversity and population structure of the endangered marsupial Sarcophilus harrisii (Tasmanian devil).</title>
        <authorList>
            <person name="Miller W."/>
            <person name="Hayes V.M."/>
            <person name="Ratan A."/>
            <person name="Petersen D.C."/>
            <person name="Wittekindt N.E."/>
            <person name="Miller J."/>
            <person name="Walenz B."/>
            <person name="Knight J."/>
            <person name="Qi J."/>
            <person name="Zhao F."/>
            <person name="Wang Q."/>
            <person name="Bedoya-Reina O.C."/>
            <person name="Katiyar N."/>
            <person name="Tomsho L.P."/>
            <person name="Kasson L.M."/>
            <person name="Hardie R.A."/>
            <person name="Woodbridge P."/>
            <person name="Tindall E.A."/>
            <person name="Bertelsen M.F."/>
            <person name="Dixon D."/>
            <person name="Pyecroft S."/>
            <person name="Helgen K.M."/>
            <person name="Lesk A.M."/>
            <person name="Pringle T.H."/>
            <person name="Patterson N."/>
            <person name="Zhang Y."/>
            <person name="Kreiss A."/>
            <person name="Woods G.M."/>
            <person name="Jones M.E."/>
            <person name="Schuster S.C."/>
        </authorList>
    </citation>
    <scope>NUCLEOTIDE SEQUENCE [LARGE SCALE GENOMIC DNA]</scope>
</reference>
<reference evidence="3" key="3">
    <citation type="submission" date="2025-09" db="UniProtKB">
        <authorList>
            <consortium name="Ensembl"/>
        </authorList>
    </citation>
    <scope>IDENTIFICATION</scope>
</reference>
<evidence type="ECO:0000256" key="1">
    <source>
        <dbReference type="SAM" id="MobiDB-lite"/>
    </source>
</evidence>
<dbReference type="PANTHER" id="PTHR23138">
    <property type="entry name" value="RAN BINDING PROTEIN"/>
    <property type="match status" value="1"/>
</dbReference>
<dbReference type="GO" id="GO:0006611">
    <property type="term" value="P:protein export from nucleus"/>
    <property type="evidence" value="ECO:0007669"/>
    <property type="project" value="TreeGrafter"/>
</dbReference>
<feature type="compositionally biased region" description="Low complexity" evidence="1">
    <location>
        <begin position="220"/>
        <end position="231"/>
    </location>
</feature>
<protein>
    <submittedName>
        <fullName evidence="3">RAN binding protein 3 like</fullName>
    </submittedName>
</protein>
<dbReference type="Gene3D" id="2.30.29.30">
    <property type="entry name" value="Pleckstrin-homology domain (PH domain)/Phosphotyrosine-binding domain (PTB)"/>
    <property type="match status" value="1"/>
</dbReference>
<name>A0A7N4UXZ2_SARHA</name>
<evidence type="ECO:0000259" key="2">
    <source>
        <dbReference type="PROSITE" id="PS50196"/>
    </source>
</evidence>
<gene>
    <name evidence="3" type="primary">RANBP3L</name>
</gene>
<reference evidence="3" key="2">
    <citation type="submission" date="2025-08" db="UniProtKB">
        <authorList>
            <consortium name="Ensembl"/>
        </authorList>
    </citation>
    <scope>IDENTIFICATION</scope>
</reference>
<keyword evidence="4" id="KW-1185">Reference proteome</keyword>
<dbReference type="GeneTree" id="ENSGT00940000161387"/>
<dbReference type="CDD" id="cd13180">
    <property type="entry name" value="RanBD_RanBP3"/>
    <property type="match status" value="1"/>
</dbReference>
<dbReference type="SMART" id="SM00160">
    <property type="entry name" value="RanBD"/>
    <property type="match status" value="1"/>
</dbReference>
<dbReference type="AlphaFoldDB" id="A0A7N4UXZ2"/>
<dbReference type="InParanoid" id="A0A7N4UXZ2"/>
<evidence type="ECO:0000313" key="4">
    <source>
        <dbReference type="Proteomes" id="UP000007648"/>
    </source>
</evidence>
<evidence type="ECO:0000313" key="3">
    <source>
        <dbReference type="Ensembl" id="ENSSHAP00000024785.1"/>
    </source>
</evidence>
<proteinExistence type="predicted"/>
<dbReference type="InterPro" id="IPR000156">
    <property type="entry name" value="Ran_bind_dom"/>
</dbReference>
<dbReference type="PROSITE" id="PS50196">
    <property type="entry name" value="RANBD1"/>
    <property type="match status" value="1"/>
</dbReference>
<dbReference type="InterPro" id="IPR045255">
    <property type="entry name" value="RanBP1-like"/>
</dbReference>
<dbReference type="SUPFAM" id="SSF50729">
    <property type="entry name" value="PH domain-like"/>
    <property type="match status" value="1"/>
</dbReference>
<accession>A0A7N4UXZ2</accession>
<feature type="compositionally biased region" description="Polar residues" evidence="1">
    <location>
        <begin position="205"/>
        <end position="219"/>
    </location>
</feature>
<dbReference type="FunCoup" id="A0A7N4UXZ2">
    <property type="interactions" value="19"/>
</dbReference>
<dbReference type="InterPro" id="IPR011993">
    <property type="entry name" value="PH-like_dom_sf"/>
</dbReference>
<dbReference type="Ensembl" id="ENSSHAT00000039960.1">
    <property type="protein sequence ID" value="ENSSHAP00000024785.1"/>
    <property type="gene ID" value="ENSSHAG00000003678.2"/>
</dbReference>
<sequence>MSQEMPQTMSQITNTSCALHGKSNNAQLGSSCECDLKRKTGYCQEKKFIAQPIFVFENRNQAFKRPAEDTIDKVEHGFPGFSRKRVRSSSFTFHTADAMQESTPSQKRMRSSSFTVLPTFPPSQPVKKNNVFMTTTALQWNVDFERTEKGPWEPSQQYPILRPAILPPPQSQRCAEWNEFGHPRAVEFYKTNEKAKSEFSEENSHMASENSTSTQPLVKSSTGSTLLSPTPIKSQQNEDRHSLQSHSSDFIFGENMNERVLSPQKSIELHQEKDVYNKEKPFSSTLSFSFHFSCTNSCKNTTLKESAAAFSSKPSPKCILEKIEVITGEEEEHNVLKINCKLFIFKKITQSWTEKGRGTLRLNDTANNNAGMLQSRLIMRNQGNLRLILNSKLWAQMEIQRASHKNLRITATDLDDCSIKIFLIQFSEQEVEGRKGWKNGKDEEKFHLTELSSLAHASAKDIGCLYAAIHHRLVALRTFYKQELDVNEIETESETVIQLLSCDSCDEDDDMLKITTDRSSKFIFIPLYPKKQFLLGFFQRLIISSFTYILLVHKL</sequence>
<organism evidence="3 4">
    <name type="scientific">Sarcophilus harrisii</name>
    <name type="common">Tasmanian devil</name>
    <name type="synonym">Sarcophilus laniarius</name>
    <dbReference type="NCBI Taxonomy" id="9305"/>
    <lineage>
        <taxon>Eukaryota</taxon>
        <taxon>Metazoa</taxon>
        <taxon>Chordata</taxon>
        <taxon>Craniata</taxon>
        <taxon>Vertebrata</taxon>
        <taxon>Euteleostomi</taxon>
        <taxon>Mammalia</taxon>
        <taxon>Metatheria</taxon>
        <taxon>Dasyuromorphia</taxon>
        <taxon>Dasyuridae</taxon>
        <taxon>Sarcophilus</taxon>
    </lineage>
</organism>
<dbReference type="PANTHER" id="PTHR23138:SF88">
    <property type="entry name" value="RAN-BINDING PROTEIN 3-LIKE"/>
    <property type="match status" value="1"/>
</dbReference>
<dbReference type="Pfam" id="PF00638">
    <property type="entry name" value="Ran_BP1"/>
    <property type="match status" value="1"/>
</dbReference>
<dbReference type="Proteomes" id="UP000007648">
    <property type="component" value="Unassembled WGS sequence"/>
</dbReference>
<feature type="region of interest" description="Disordered" evidence="1">
    <location>
        <begin position="196"/>
        <end position="245"/>
    </location>
</feature>
<feature type="domain" description="RanBD1" evidence="2">
    <location>
        <begin position="321"/>
        <end position="400"/>
    </location>
</feature>